<proteinExistence type="predicted"/>
<dbReference type="InterPro" id="IPR015943">
    <property type="entry name" value="WD40/YVTN_repeat-like_dom_sf"/>
</dbReference>
<gene>
    <name evidence="3" type="ORF">MNEG_9377</name>
</gene>
<dbReference type="InterPro" id="IPR036322">
    <property type="entry name" value="WD40_repeat_dom_sf"/>
</dbReference>
<dbReference type="Gene3D" id="2.130.10.10">
    <property type="entry name" value="YVTN repeat-like/Quinoprotein amine dehydrogenase"/>
    <property type="match status" value="1"/>
</dbReference>
<evidence type="ECO:0000313" key="4">
    <source>
        <dbReference type="Proteomes" id="UP000054498"/>
    </source>
</evidence>
<organism evidence="3 4">
    <name type="scientific">Monoraphidium neglectum</name>
    <dbReference type="NCBI Taxonomy" id="145388"/>
    <lineage>
        <taxon>Eukaryota</taxon>
        <taxon>Viridiplantae</taxon>
        <taxon>Chlorophyta</taxon>
        <taxon>core chlorophytes</taxon>
        <taxon>Chlorophyceae</taxon>
        <taxon>CS clade</taxon>
        <taxon>Sphaeropleales</taxon>
        <taxon>Selenastraceae</taxon>
        <taxon>Monoraphidium</taxon>
    </lineage>
</organism>
<dbReference type="SUPFAM" id="SSF50978">
    <property type="entry name" value="WD40 repeat-like"/>
    <property type="match status" value="1"/>
</dbReference>
<feature type="region of interest" description="Disordered" evidence="1">
    <location>
        <begin position="1"/>
        <end position="132"/>
    </location>
</feature>
<sequence>MAAAGDPSRHPHELPLAPQGEQQQWGNQEQRHLAGDDGAAATQPDQHLREHGELQHPQQQQQQQQQQQPPAKQQQQQQEQGDEQQEKLEAQHVEQPHEHEQQQKQPEQQQPPGGQQRRHEEGQQGVGEDDLEPQLKYERLGCDVKDVLQGTDATCLALSEKVLALGTAAGSIHILDYSGNEVKRFTHHSGPVRHLSFDGEAEYIASCCGENYVTVANLYTDEASKFTFKRPITVVTLDPRYGSRKTREMVTGDAPAAPAGPPQGCPRARPHQRCALHAPPASSRGGPCGLGWLGRSDHVLHQGEGAIQAVAWQGTTLAWANEVGVKVYSSSNHQLLGNLGRPKNGRFADCLACRLYLAPDEGAVYAAWADAVRVARIVAKQGDGATTTRHLQVPPLMP</sequence>
<dbReference type="Proteomes" id="UP000054498">
    <property type="component" value="Unassembled WGS sequence"/>
</dbReference>
<feature type="compositionally biased region" description="Low complexity" evidence="1">
    <location>
        <begin position="55"/>
        <end position="79"/>
    </location>
</feature>
<dbReference type="PANTHER" id="PTHR12616:SF1">
    <property type="entry name" value="VACUOLAR PROTEIN SORTING-ASSOCIATED PROTEIN 41 HOMOLOG"/>
    <property type="match status" value="1"/>
</dbReference>
<feature type="domain" description="Vps41 beta-propeller" evidence="2">
    <location>
        <begin position="135"/>
        <end position="254"/>
    </location>
</feature>
<dbReference type="GeneID" id="25742252"/>
<feature type="region of interest" description="Disordered" evidence="1">
    <location>
        <begin position="251"/>
        <end position="271"/>
    </location>
</feature>
<dbReference type="PANTHER" id="PTHR12616">
    <property type="entry name" value="VACUOLAR PROTEIN SORTING VPS41"/>
    <property type="match status" value="1"/>
</dbReference>
<dbReference type="SMART" id="SM00320">
    <property type="entry name" value="WD40"/>
    <property type="match status" value="1"/>
</dbReference>
<dbReference type="AlphaFoldDB" id="A0A0D2JGR2"/>
<dbReference type="GO" id="GO:0006623">
    <property type="term" value="P:protein targeting to vacuole"/>
    <property type="evidence" value="ECO:0007669"/>
    <property type="project" value="InterPro"/>
</dbReference>
<feature type="compositionally biased region" description="Basic and acidic residues" evidence="1">
    <location>
        <begin position="84"/>
        <end position="102"/>
    </location>
</feature>
<dbReference type="RefSeq" id="XP_013897607.1">
    <property type="nucleotide sequence ID" value="XM_014042153.1"/>
</dbReference>
<feature type="compositionally biased region" description="Low complexity" evidence="1">
    <location>
        <begin position="19"/>
        <end position="28"/>
    </location>
</feature>
<dbReference type="GO" id="GO:0030897">
    <property type="term" value="C:HOPS complex"/>
    <property type="evidence" value="ECO:0007669"/>
    <property type="project" value="TreeGrafter"/>
</dbReference>
<reference evidence="3 4" key="1">
    <citation type="journal article" date="2013" name="BMC Genomics">
        <title>Reconstruction of the lipid metabolism for the microalga Monoraphidium neglectum from its genome sequence reveals characteristics suitable for biofuel production.</title>
        <authorList>
            <person name="Bogen C."/>
            <person name="Al-Dilaimi A."/>
            <person name="Albersmeier A."/>
            <person name="Wichmann J."/>
            <person name="Grundmann M."/>
            <person name="Rupp O."/>
            <person name="Lauersen K.J."/>
            <person name="Blifernez-Klassen O."/>
            <person name="Kalinowski J."/>
            <person name="Goesmann A."/>
            <person name="Mussgnug J.H."/>
            <person name="Kruse O."/>
        </authorList>
    </citation>
    <scope>NUCLEOTIDE SEQUENCE [LARGE SCALE GENOMIC DNA]</scope>
    <source>
        <strain evidence="3 4">SAG 48.87</strain>
    </source>
</reference>
<evidence type="ECO:0000256" key="1">
    <source>
        <dbReference type="SAM" id="MobiDB-lite"/>
    </source>
</evidence>
<evidence type="ECO:0000259" key="2">
    <source>
        <dbReference type="Pfam" id="PF23411"/>
    </source>
</evidence>
<dbReference type="GO" id="GO:0016236">
    <property type="term" value="P:macroautophagy"/>
    <property type="evidence" value="ECO:0007669"/>
    <property type="project" value="TreeGrafter"/>
</dbReference>
<dbReference type="InterPro" id="IPR057780">
    <property type="entry name" value="Beta-prop_Vps41"/>
</dbReference>
<dbReference type="InterPro" id="IPR001680">
    <property type="entry name" value="WD40_rpt"/>
</dbReference>
<dbReference type="GO" id="GO:0009267">
    <property type="term" value="P:cellular response to starvation"/>
    <property type="evidence" value="ECO:0007669"/>
    <property type="project" value="TreeGrafter"/>
</dbReference>
<dbReference type="OrthoDB" id="542215at2759"/>
<dbReference type="Pfam" id="PF23411">
    <property type="entry name" value="Beta-prop_Vps41"/>
    <property type="match status" value="2"/>
</dbReference>
<dbReference type="KEGG" id="mng:MNEG_9377"/>
<name>A0A0D2JGR2_9CHLO</name>
<evidence type="ECO:0000313" key="3">
    <source>
        <dbReference type="EMBL" id="KIY98587.1"/>
    </source>
</evidence>
<keyword evidence="4" id="KW-1185">Reference proteome</keyword>
<dbReference type="EMBL" id="KK102133">
    <property type="protein sequence ID" value="KIY98587.1"/>
    <property type="molecule type" value="Genomic_DNA"/>
</dbReference>
<feature type="domain" description="Vps41 beta-propeller" evidence="2">
    <location>
        <begin position="291"/>
        <end position="381"/>
    </location>
</feature>
<feature type="compositionally biased region" description="Low complexity" evidence="1">
    <location>
        <begin position="103"/>
        <end position="115"/>
    </location>
</feature>
<dbReference type="GO" id="GO:0034058">
    <property type="term" value="P:endosomal vesicle fusion"/>
    <property type="evidence" value="ECO:0007669"/>
    <property type="project" value="TreeGrafter"/>
</dbReference>
<protein>
    <submittedName>
        <fullName evidence="3">Vacuolar protein sorting-associated protein 41-like protein</fullName>
    </submittedName>
</protein>
<dbReference type="InterPro" id="IPR045111">
    <property type="entry name" value="Vps41/Vps8"/>
</dbReference>
<dbReference type="STRING" id="145388.A0A0D2JGR2"/>
<accession>A0A0D2JGR2</accession>
<dbReference type="GO" id="GO:0005770">
    <property type="term" value="C:late endosome"/>
    <property type="evidence" value="ECO:0007669"/>
    <property type="project" value="TreeGrafter"/>
</dbReference>